<keyword evidence="2" id="KW-1133">Transmembrane helix</keyword>
<feature type="transmembrane region" description="Helical" evidence="2">
    <location>
        <begin position="6"/>
        <end position="23"/>
    </location>
</feature>
<dbReference type="SUPFAM" id="SSF50182">
    <property type="entry name" value="Sm-like ribonucleoproteins"/>
    <property type="match status" value="1"/>
</dbReference>
<dbReference type="HOGENOM" id="CLU_1029866_0_0_11"/>
<gene>
    <name evidence="3" type="ORF">NONO_c20970</name>
</gene>
<dbReference type="OrthoDB" id="4331493at2"/>
<dbReference type="InterPro" id="IPR045919">
    <property type="entry name" value="DUF6338"/>
</dbReference>
<dbReference type="InterPro" id="IPR010920">
    <property type="entry name" value="LSM_dom_sf"/>
</dbReference>
<evidence type="ECO:0000256" key="1">
    <source>
        <dbReference type="SAM" id="MobiDB-lite"/>
    </source>
</evidence>
<feature type="region of interest" description="Disordered" evidence="1">
    <location>
        <begin position="239"/>
        <end position="270"/>
    </location>
</feature>
<evidence type="ECO:0000313" key="3">
    <source>
        <dbReference type="EMBL" id="AHH16895.1"/>
    </source>
</evidence>
<name>W5TC42_9NOCA</name>
<reference evidence="3 4" key="1">
    <citation type="journal article" date="2014" name="Appl. Environ. Microbiol.">
        <title>Insights into the Microbial Degradation of Rubber and Gutta-Percha by Analysis of the Complete Genome of Nocardia nova SH22a.</title>
        <authorList>
            <person name="Luo Q."/>
            <person name="Hiessl S."/>
            <person name="Poehlein A."/>
            <person name="Daniel R."/>
            <person name="Steinbuchel A."/>
        </authorList>
    </citation>
    <scope>NUCLEOTIDE SEQUENCE [LARGE SCALE GENOMIC DNA]</scope>
    <source>
        <strain evidence="3">SH22a</strain>
    </source>
</reference>
<protein>
    <submittedName>
        <fullName evidence="3">Putative membrane protein</fullName>
    </submittedName>
</protein>
<dbReference type="KEGG" id="nno:NONO_c20970"/>
<dbReference type="Pfam" id="PF19865">
    <property type="entry name" value="DUF6338"/>
    <property type="match status" value="1"/>
</dbReference>
<keyword evidence="4" id="KW-1185">Reference proteome</keyword>
<accession>W5TC42</accession>
<dbReference type="Proteomes" id="UP000019150">
    <property type="component" value="Chromosome"/>
</dbReference>
<feature type="transmembrane region" description="Helical" evidence="2">
    <location>
        <begin position="84"/>
        <end position="106"/>
    </location>
</feature>
<evidence type="ECO:0000256" key="2">
    <source>
        <dbReference type="SAM" id="Phobius"/>
    </source>
</evidence>
<feature type="transmembrane region" description="Helical" evidence="2">
    <location>
        <begin position="44"/>
        <end position="64"/>
    </location>
</feature>
<evidence type="ECO:0000313" key="4">
    <source>
        <dbReference type="Proteomes" id="UP000019150"/>
    </source>
</evidence>
<keyword evidence="2" id="KW-0812">Transmembrane</keyword>
<dbReference type="RefSeq" id="WP_025348376.1">
    <property type="nucleotide sequence ID" value="NZ_CP006850.1"/>
</dbReference>
<proteinExistence type="predicted"/>
<dbReference type="AlphaFoldDB" id="W5TC42"/>
<dbReference type="EMBL" id="CP006850">
    <property type="protein sequence ID" value="AHH16895.1"/>
    <property type="molecule type" value="Genomic_DNA"/>
</dbReference>
<sequence length="270" mass="29614">MAFPASITIVCVLLSLVPGWLYLRRLERIRPASKVTGLNELLQVLAVGLSTTGLAVLIVILLPPDWLLDPVALVKGGKAYVLSHLRRVALSITATFLLAIGAAYFLSWVRSIGRPKGFNTLGSPWVDAFNASPKDQGPWLIVEMTDGRFVEGWLRAYDPDKEPKSDIVLQGRIHMTPPDGGERSLLVKVNRYIVVGDQIVSVQIFDADMPSDPAKKRMSWGKFREEIWGKVWCRGEAESAEGGMPAASGTESNGLDGTLESEDCSRERPN</sequence>
<keyword evidence="2" id="KW-0472">Membrane</keyword>
<organism evidence="3 4">
    <name type="scientific">Nocardia nova SH22a</name>
    <dbReference type="NCBI Taxonomy" id="1415166"/>
    <lineage>
        <taxon>Bacteria</taxon>
        <taxon>Bacillati</taxon>
        <taxon>Actinomycetota</taxon>
        <taxon>Actinomycetes</taxon>
        <taxon>Mycobacteriales</taxon>
        <taxon>Nocardiaceae</taxon>
        <taxon>Nocardia</taxon>
    </lineage>
</organism>